<reference evidence="2 3" key="1">
    <citation type="submission" date="2013-02" db="EMBL/GenBank/DDBJ databases">
        <title>The Genome Sequence of Acinetobacter gerneri CIP 107464.</title>
        <authorList>
            <consortium name="The Broad Institute Genome Sequencing Platform"/>
            <consortium name="The Broad Institute Genome Sequencing Center for Infectious Disease"/>
            <person name="Cerqueira G."/>
            <person name="Feldgarden M."/>
            <person name="Courvalin P."/>
            <person name="Perichon B."/>
            <person name="Grillot-Courvalin C."/>
            <person name="Clermont D."/>
            <person name="Rocha E."/>
            <person name="Yoon E.-J."/>
            <person name="Nemec A."/>
            <person name="Walker B."/>
            <person name="Young S.K."/>
            <person name="Zeng Q."/>
            <person name="Gargeya S."/>
            <person name="Fitzgerald M."/>
            <person name="Haas B."/>
            <person name="Abouelleil A."/>
            <person name="Alvarado L."/>
            <person name="Arachchi H.M."/>
            <person name="Berlin A.M."/>
            <person name="Chapman S.B."/>
            <person name="Dewar J."/>
            <person name="Goldberg J."/>
            <person name="Griggs A."/>
            <person name="Gujja S."/>
            <person name="Hansen M."/>
            <person name="Howarth C."/>
            <person name="Imamovic A."/>
            <person name="Larimer J."/>
            <person name="McCowan C."/>
            <person name="Murphy C."/>
            <person name="Neiman D."/>
            <person name="Pearson M."/>
            <person name="Priest M."/>
            <person name="Roberts A."/>
            <person name="Saif S."/>
            <person name="Shea T."/>
            <person name="Sisk P."/>
            <person name="Sykes S."/>
            <person name="Wortman J."/>
            <person name="Nusbaum C."/>
            <person name="Birren B."/>
        </authorList>
    </citation>
    <scope>NUCLEOTIDE SEQUENCE [LARGE SCALE GENOMIC DNA]</scope>
    <source>
        <strain evidence="2 3">CIP 107464</strain>
    </source>
</reference>
<keyword evidence="3" id="KW-1185">Reference proteome</keyword>
<evidence type="ECO:0000313" key="3">
    <source>
        <dbReference type="Proteomes" id="UP000013117"/>
    </source>
</evidence>
<gene>
    <name evidence="2" type="ORF">F960_00377</name>
</gene>
<dbReference type="HOGENOM" id="CLU_188114_0_0_6"/>
<keyword evidence="1" id="KW-0812">Transmembrane</keyword>
<feature type="transmembrane region" description="Helical" evidence="1">
    <location>
        <begin position="63"/>
        <end position="83"/>
    </location>
</feature>
<dbReference type="PATRIC" id="fig|1120926.3.peg.338"/>
<dbReference type="EMBL" id="APPN01000045">
    <property type="protein sequence ID" value="ENV35339.1"/>
    <property type="molecule type" value="Genomic_DNA"/>
</dbReference>
<dbReference type="STRING" id="202952.GCA_000747725_03242"/>
<dbReference type="GeneID" id="84207798"/>
<name>N8ZNK6_9GAMM</name>
<dbReference type="AlphaFoldDB" id="N8ZNK6"/>
<evidence type="ECO:0000313" key="2">
    <source>
        <dbReference type="EMBL" id="ENV35339.1"/>
    </source>
</evidence>
<keyword evidence="1" id="KW-1133">Transmembrane helix</keyword>
<dbReference type="Proteomes" id="UP000013117">
    <property type="component" value="Unassembled WGS sequence"/>
</dbReference>
<dbReference type="OrthoDB" id="6694830at2"/>
<keyword evidence="1" id="KW-0472">Membrane</keyword>
<dbReference type="RefSeq" id="WP_004854711.1">
    <property type="nucleotide sequence ID" value="NZ_ASYY01000037.1"/>
</dbReference>
<proteinExistence type="predicted"/>
<sequence length="90" mass="9913">MSLDKKTTWFGKHKYPTKVYLMCGWPLLLVLVGGAIGGALGALAFSMNLKIYNSTLSNLMKVILNMMAGATAIAMSFVASYLLRKYFLNQ</sequence>
<accession>N8ZNK6</accession>
<dbReference type="eggNOG" id="ENOG5031RWF">
    <property type="taxonomic scope" value="Bacteria"/>
</dbReference>
<organism evidence="2 3">
    <name type="scientific">Acinetobacter gerneri DSM 14967 = CIP 107464 = MTCC 9824</name>
    <dbReference type="NCBI Taxonomy" id="1120926"/>
    <lineage>
        <taxon>Bacteria</taxon>
        <taxon>Pseudomonadati</taxon>
        <taxon>Pseudomonadota</taxon>
        <taxon>Gammaproteobacteria</taxon>
        <taxon>Moraxellales</taxon>
        <taxon>Moraxellaceae</taxon>
        <taxon>Acinetobacter</taxon>
    </lineage>
</organism>
<protein>
    <submittedName>
        <fullName evidence="2">Uncharacterized protein</fullName>
    </submittedName>
</protein>
<evidence type="ECO:0000256" key="1">
    <source>
        <dbReference type="SAM" id="Phobius"/>
    </source>
</evidence>
<feature type="transmembrane region" description="Helical" evidence="1">
    <location>
        <begin position="20"/>
        <end position="43"/>
    </location>
</feature>
<comment type="caution">
    <text evidence="2">The sequence shown here is derived from an EMBL/GenBank/DDBJ whole genome shotgun (WGS) entry which is preliminary data.</text>
</comment>